<feature type="transmembrane region" description="Helical" evidence="1">
    <location>
        <begin position="97"/>
        <end position="120"/>
    </location>
</feature>
<dbReference type="OrthoDB" id="1787325at2"/>
<dbReference type="AlphaFoldDB" id="A0A1I2RKH3"/>
<dbReference type="STRING" id="341036.SAMN05660649_01611"/>
<keyword evidence="1" id="KW-0812">Transmembrane</keyword>
<keyword evidence="3" id="KW-1185">Reference proteome</keyword>
<sequence>MFKKCRQLHLWIGLFTSILILIEAATGLIMLEPWLIGLNQPAIEQGSHWEKANMVNSSKESVLVEGPVPQGGGFSNNNSLMGFIRNLHQGRIGSTNIAVFLDIAAIGLIMLSITGIILSVKILKAQFFAKN</sequence>
<accession>A0A1I2RKH3</accession>
<evidence type="ECO:0008006" key="4">
    <source>
        <dbReference type="Google" id="ProtNLM"/>
    </source>
</evidence>
<feature type="transmembrane region" description="Helical" evidence="1">
    <location>
        <begin position="12"/>
        <end position="31"/>
    </location>
</feature>
<keyword evidence="1" id="KW-1133">Transmembrane helix</keyword>
<keyword evidence="1" id="KW-0472">Membrane</keyword>
<reference evidence="3" key="1">
    <citation type="submission" date="2016-10" db="EMBL/GenBank/DDBJ databases">
        <authorList>
            <person name="Varghese N."/>
            <person name="Submissions S."/>
        </authorList>
    </citation>
    <scope>NUCLEOTIDE SEQUENCE [LARGE SCALE GENOMIC DNA]</scope>
    <source>
        <strain evidence="3">DSM 17038</strain>
    </source>
</reference>
<proteinExistence type="predicted"/>
<gene>
    <name evidence="2" type="ORF">SAMN05660649_01611</name>
</gene>
<dbReference type="EMBL" id="FOOX01000004">
    <property type="protein sequence ID" value="SFG41155.1"/>
    <property type="molecule type" value="Genomic_DNA"/>
</dbReference>
<name>A0A1I2RKH3_9FIRM</name>
<evidence type="ECO:0000313" key="3">
    <source>
        <dbReference type="Proteomes" id="UP000199337"/>
    </source>
</evidence>
<protein>
    <recommendedName>
        <fullName evidence="4">PepSY-associated TM region</fullName>
    </recommendedName>
</protein>
<evidence type="ECO:0000313" key="2">
    <source>
        <dbReference type="EMBL" id="SFG41155.1"/>
    </source>
</evidence>
<dbReference type="Proteomes" id="UP000199337">
    <property type="component" value="Unassembled WGS sequence"/>
</dbReference>
<dbReference type="RefSeq" id="WP_092470435.1">
    <property type="nucleotide sequence ID" value="NZ_FOOX01000004.1"/>
</dbReference>
<evidence type="ECO:0000256" key="1">
    <source>
        <dbReference type="SAM" id="Phobius"/>
    </source>
</evidence>
<organism evidence="2 3">
    <name type="scientific">Desulfotruncus arcticus DSM 17038</name>
    <dbReference type="NCBI Taxonomy" id="1121424"/>
    <lineage>
        <taxon>Bacteria</taxon>
        <taxon>Bacillati</taxon>
        <taxon>Bacillota</taxon>
        <taxon>Clostridia</taxon>
        <taxon>Eubacteriales</taxon>
        <taxon>Desulfallaceae</taxon>
        <taxon>Desulfotruncus</taxon>
    </lineage>
</organism>